<dbReference type="InterPro" id="IPR015797">
    <property type="entry name" value="NUDIX_hydrolase-like_dom_sf"/>
</dbReference>
<comment type="catalytic activity">
    <reaction evidence="11">
        <text>8-oxo-GTP + H2O = 8-oxo-GMP + diphosphate + H(+)</text>
        <dbReference type="Rhea" id="RHEA:67616"/>
        <dbReference type="ChEBI" id="CHEBI:15377"/>
        <dbReference type="ChEBI" id="CHEBI:15378"/>
        <dbReference type="ChEBI" id="CHEBI:33019"/>
        <dbReference type="ChEBI" id="CHEBI:143553"/>
        <dbReference type="ChEBI" id="CHEBI:145694"/>
    </reaction>
</comment>
<dbReference type="GO" id="GO:0044715">
    <property type="term" value="F:8-oxo-dGDP phosphatase activity"/>
    <property type="evidence" value="ECO:0007669"/>
    <property type="project" value="TreeGrafter"/>
</dbReference>
<evidence type="ECO:0000256" key="4">
    <source>
        <dbReference type="ARBA" id="ARBA00022705"/>
    </source>
</evidence>
<evidence type="ECO:0000256" key="7">
    <source>
        <dbReference type="ARBA" id="ARBA00022801"/>
    </source>
</evidence>
<evidence type="ECO:0000256" key="17">
    <source>
        <dbReference type="PIRSR" id="PIRSR603561-1"/>
    </source>
</evidence>
<dbReference type="NCBIfam" id="TIGR00586">
    <property type="entry name" value="mutt"/>
    <property type="match status" value="1"/>
</dbReference>
<evidence type="ECO:0000256" key="8">
    <source>
        <dbReference type="ARBA" id="ARBA00022842"/>
    </source>
</evidence>
<evidence type="ECO:0000259" key="19">
    <source>
        <dbReference type="PROSITE" id="PS51462"/>
    </source>
</evidence>
<feature type="binding site" evidence="18">
    <location>
        <position position="58"/>
    </location>
    <ligand>
        <name>Mg(2+)</name>
        <dbReference type="ChEBI" id="CHEBI:18420"/>
    </ligand>
</feature>
<comment type="similarity">
    <text evidence="2">Belongs to the Nudix hydrolase family.</text>
</comment>
<keyword evidence="8 18" id="KW-0460">Magnesium</keyword>
<evidence type="ECO:0000256" key="1">
    <source>
        <dbReference type="ARBA" id="ARBA00001946"/>
    </source>
</evidence>
<dbReference type="PROSITE" id="PS51462">
    <property type="entry name" value="NUDIX"/>
    <property type="match status" value="1"/>
</dbReference>
<dbReference type="PRINTS" id="PR00502">
    <property type="entry name" value="NUDIXFAMILY"/>
</dbReference>
<keyword evidence="6" id="KW-0227">DNA damage</keyword>
<dbReference type="InterPro" id="IPR020084">
    <property type="entry name" value="NUDIX_hydrolase_CS"/>
</dbReference>
<comment type="catalytic activity">
    <reaction evidence="10">
        <text>8-oxo-dGTP + H2O = 8-oxo-dGMP + diphosphate + H(+)</text>
        <dbReference type="Rhea" id="RHEA:31575"/>
        <dbReference type="ChEBI" id="CHEBI:15377"/>
        <dbReference type="ChEBI" id="CHEBI:15378"/>
        <dbReference type="ChEBI" id="CHEBI:33019"/>
        <dbReference type="ChEBI" id="CHEBI:63224"/>
        <dbReference type="ChEBI" id="CHEBI:77896"/>
        <dbReference type="EC" id="3.6.1.55"/>
    </reaction>
</comment>
<dbReference type="PROSITE" id="PS00893">
    <property type="entry name" value="NUDIX_BOX"/>
    <property type="match status" value="1"/>
</dbReference>
<dbReference type="SUPFAM" id="SSF55811">
    <property type="entry name" value="Nudix"/>
    <property type="match status" value="1"/>
</dbReference>
<evidence type="ECO:0000256" key="18">
    <source>
        <dbReference type="PIRSR" id="PIRSR603561-2"/>
    </source>
</evidence>
<evidence type="ECO:0000256" key="2">
    <source>
        <dbReference type="ARBA" id="ARBA00005582"/>
    </source>
</evidence>
<accession>A0A7V5PN19</accession>
<dbReference type="InterPro" id="IPR000086">
    <property type="entry name" value="NUDIX_hydrolase_dom"/>
</dbReference>
<comment type="cofactor">
    <cofactor evidence="1 18">
        <name>Mg(2+)</name>
        <dbReference type="ChEBI" id="CHEBI:18420"/>
    </cofactor>
</comment>
<comment type="caution">
    <text evidence="20">The sequence shown here is derived from an EMBL/GenBank/DDBJ whole genome shotgun (WGS) entry which is preliminary data.</text>
</comment>
<feature type="binding site" evidence="17">
    <location>
        <begin position="35"/>
        <end position="38"/>
    </location>
    <ligand>
        <name>8-oxo-dGTP</name>
        <dbReference type="ChEBI" id="CHEBI:77896"/>
    </ligand>
</feature>
<dbReference type="InterPro" id="IPR003561">
    <property type="entry name" value="Mutator_MutT"/>
</dbReference>
<feature type="binding site" evidence="17">
    <location>
        <position position="24"/>
    </location>
    <ligand>
        <name>8-oxo-dGTP</name>
        <dbReference type="ChEBI" id="CHEBI:77896"/>
    </ligand>
</feature>
<reference evidence="20" key="1">
    <citation type="journal article" date="2020" name="mSystems">
        <title>Genome- and Community-Level Interaction Insights into Carbon Utilization and Element Cycling Functions of Hydrothermarchaeota in Hydrothermal Sediment.</title>
        <authorList>
            <person name="Zhou Z."/>
            <person name="Liu Y."/>
            <person name="Xu W."/>
            <person name="Pan J."/>
            <person name="Luo Z.H."/>
            <person name="Li M."/>
        </authorList>
    </citation>
    <scope>NUCLEOTIDE SEQUENCE [LARGE SCALE GENOMIC DNA]</scope>
    <source>
        <strain evidence="20">HyVt-527</strain>
    </source>
</reference>
<evidence type="ECO:0000256" key="5">
    <source>
        <dbReference type="ARBA" id="ARBA00022723"/>
    </source>
</evidence>
<dbReference type="Proteomes" id="UP000886124">
    <property type="component" value="Unassembled WGS sequence"/>
</dbReference>
<evidence type="ECO:0000256" key="10">
    <source>
        <dbReference type="ARBA" id="ARBA00035861"/>
    </source>
</evidence>
<keyword evidence="7" id="KW-0378">Hydrolase</keyword>
<dbReference type="GO" id="GO:0035539">
    <property type="term" value="F:8-oxo-7,8-dihydrodeoxyguanosine triphosphate pyrophosphatase activity"/>
    <property type="evidence" value="ECO:0007669"/>
    <property type="project" value="UniProtKB-EC"/>
</dbReference>
<dbReference type="GO" id="GO:0008413">
    <property type="term" value="F:8-oxo-7,8-dihydroguanosine triphosphate pyrophosphatase activity"/>
    <property type="evidence" value="ECO:0007669"/>
    <property type="project" value="InterPro"/>
</dbReference>
<evidence type="ECO:0000313" key="20">
    <source>
        <dbReference type="EMBL" id="HHJ52117.1"/>
    </source>
</evidence>
<dbReference type="GO" id="GO:0046872">
    <property type="term" value="F:metal ion binding"/>
    <property type="evidence" value="ECO:0007669"/>
    <property type="project" value="UniProtKB-KW"/>
</dbReference>
<dbReference type="InterPro" id="IPR047127">
    <property type="entry name" value="MutT-like"/>
</dbReference>
<keyword evidence="3" id="KW-0515">Mutator protein</keyword>
<evidence type="ECO:0000256" key="12">
    <source>
        <dbReference type="ARBA" id="ARBA00038905"/>
    </source>
</evidence>
<evidence type="ECO:0000256" key="9">
    <source>
        <dbReference type="ARBA" id="ARBA00023204"/>
    </source>
</evidence>
<sequence length="139" mass="16112">MEKPQIQVVAALIIEGENILITRRPEDSHLGGYWEFPGGKIRPQETPPQALRRELKEELGIDAKVGELFWQETFEYDVKIVEIGFYFCRLASPKENLRCLGVAEYRWVPISALTRYRFPPADEALIRRLQKTTNPIKPD</sequence>
<evidence type="ECO:0000256" key="6">
    <source>
        <dbReference type="ARBA" id="ARBA00022763"/>
    </source>
</evidence>
<evidence type="ECO:0000256" key="15">
    <source>
        <dbReference type="ARBA" id="ARBA00041979"/>
    </source>
</evidence>
<dbReference type="PANTHER" id="PTHR47707:SF1">
    <property type="entry name" value="NUDIX HYDROLASE FAMILY PROTEIN"/>
    <property type="match status" value="1"/>
</dbReference>
<dbReference type="EC" id="3.6.1.55" evidence="12"/>
<dbReference type="Pfam" id="PF14815">
    <property type="entry name" value="NUDIX_4"/>
    <property type="match status" value="1"/>
</dbReference>
<proteinExistence type="inferred from homology"/>
<name>A0A7V5PN19_CALAY</name>
<feature type="binding site" evidence="18">
    <location>
        <position position="38"/>
    </location>
    <ligand>
        <name>Mg(2+)</name>
        <dbReference type="ChEBI" id="CHEBI:18420"/>
    </ligand>
</feature>
<evidence type="ECO:0000256" key="3">
    <source>
        <dbReference type="ARBA" id="ARBA00022457"/>
    </source>
</evidence>
<keyword evidence="4" id="KW-0235">DNA replication</keyword>
<dbReference type="GO" id="GO:0006281">
    <property type="term" value="P:DNA repair"/>
    <property type="evidence" value="ECO:0007669"/>
    <property type="project" value="UniProtKB-KW"/>
</dbReference>
<dbReference type="GO" id="GO:0044716">
    <property type="term" value="F:8-oxo-GDP phosphatase activity"/>
    <property type="evidence" value="ECO:0007669"/>
    <property type="project" value="TreeGrafter"/>
</dbReference>
<dbReference type="InterPro" id="IPR029119">
    <property type="entry name" value="MutY_C"/>
</dbReference>
<evidence type="ECO:0000256" key="14">
    <source>
        <dbReference type="ARBA" id="ARBA00041592"/>
    </source>
</evidence>
<protein>
    <recommendedName>
        <fullName evidence="13">8-oxo-dGTP diphosphatase</fullName>
        <ecNumber evidence="12">3.6.1.55</ecNumber>
    </recommendedName>
    <alternativeName>
        <fullName evidence="16">7,8-dihydro-8-oxoguanine-triphosphatase</fullName>
    </alternativeName>
    <alternativeName>
        <fullName evidence="15">Mutator protein MutT</fullName>
    </alternativeName>
    <alternativeName>
        <fullName evidence="14">dGTP pyrophosphohydrolase</fullName>
    </alternativeName>
</protein>
<keyword evidence="9" id="KW-0234">DNA repair</keyword>
<dbReference type="EMBL" id="DROD01000197">
    <property type="protein sequence ID" value="HHJ52117.1"/>
    <property type="molecule type" value="Genomic_DNA"/>
</dbReference>
<dbReference type="Gene3D" id="3.90.79.10">
    <property type="entry name" value="Nucleoside Triphosphate Pyrophosphohydrolase"/>
    <property type="match status" value="1"/>
</dbReference>
<dbReference type="InterPro" id="IPR020476">
    <property type="entry name" value="Nudix_hydrolase"/>
</dbReference>
<evidence type="ECO:0000256" key="11">
    <source>
        <dbReference type="ARBA" id="ARBA00036904"/>
    </source>
</evidence>
<dbReference type="AlphaFoldDB" id="A0A7V5PN19"/>
<evidence type="ECO:0000256" key="13">
    <source>
        <dbReference type="ARBA" id="ARBA00040794"/>
    </source>
</evidence>
<dbReference type="CDD" id="cd03425">
    <property type="entry name" value="NUDIX_MutT_NudA_like"/>
    <property type="match status" value="1"/>
</dbReference>
<evidence type="ECO:0000256" key="16">
    <source>
        <dbReference type="ARBA" id="ARBA00042798"/>
    </source>
</evidence>
<organism evidence="20">
    <name type="scientific">Caldithrix abyssi</name>
    <dbReference type="NCBI Taxonomy" id="187145"/>
    <lineage>
        <taxon>Bacteria</taxon>
        <taxon>Pseudomonadati</taxon>
        <taxon>Calditrichota</taxon>
        <taxon>Calditrichia</taxon>
        <taxon>Calditrichales</taxon>
        <taxon>Calditrichaceae</taxon>
        <taxon>Caldithrix</taxon>
    </lineage>
</organism>
<dbReference type="PANTHER" id="PTHR47707">
    <property type="entry name" value="8-OXO-DGTP DIPHOSPHATASE"/>
    <property type="match status" value="1"/>
</dbReference>
<keyword evidence="5 18" id="KW-0479">Metal-binding</keyword>
<feature type="domain" description="Nudix hydrolase" evidence="19">
    <location>
        <begin position="4"/>
        <end position="131"/>
    </location>
</feature>
<gene>
    <name evidence="20" type="primary">mutT</name>
    <name evidence="20" type="ORF">ENJ89_02885</name>
</gene>
<feature type="binding site" evidence="17">
    <location>
        <position position="29"/>
    </location>
    <ligand>
        <name>8-oxo-dGTP</name>
        <dbReference type="ChEBI" id="CHEBI:77896"/>
    </ligand>
</feature>
<dbReference type="GO" id="GO:0006260">
    <property type="term" value="P:DNA replication"/>
    <property type="evidence" value="ECO:0007669"/>
    <property type="project" value="UniProtKB-KW"/>
</dbReference>